<name>A0A5J6QNI6_9GAMM</name>
<keyword evidence="3" id="KW-1185">Reference proteome</keyword>
<feature type="domain" description="Putative DNA-binding" evidence="1">
    <location>
        <begin position="5"/>
        <end position="93"/>
    </location>
</feature>
<proteinExistence type="predicted"/>
<dbReference type="Proteomes" id="UP000327179">
    <property type="component" value="Chromosome"/>
</dbReference>
<sequence>MNADSFAHALLDPEQPCPSGLRAWNGSDPAQRFAVYRNNVLASLINALADTFPVVRQLVGDEFFNGMARLHVQATPPRSPLLAFYGEDFPAFIRAFPPASGLPYLADVARLELAQVHAYHAADLPALDTARLAAVLSDPECLPGMQLRLHPSVAVVCSDHAIASLWAAHQGLLDLAEVNPGQAECALVLRNGLEVEVSRIGTGTAAFIQALAAGNPLGAAVGTALAIDAGFDPGSTLARLLAGGAITRFTLHSGSQMP</sequence>
<dbReference type="RefSeq" id="WP_151133507.1">
    <property type="nucleotide sequence ID" value="NZ_CP043311.1"/>
</dbReference>
<reference evidence="2 3" key="1">
    <citation type="submission" date="2019-08" db="EMBL/GenBank/DDBJ databases">
        <title>Whole-genome Sequencing of e-waste polymer degrading bacterium Pseudomonas sp. strain PE08.</title>
        <authorList>
            <person name="Kirdat K."/>
            <person name="Debbarma P."/>
            <person name="Narawade N."/>
            <person name="Suyal D."/>
            <person name="Thorat V."/>
            <person name="Shouche Y."/>
            <person name="Goel R."/>
            <person name="Yadav A."/>
        </authorList>
    </citation>
    <scope>NUCLEOTIDE SEQUENCE [LARGE SCALE GENOMIC DNA]</scope>
    <source>
        <strain evidence="2 3">PE08</strain>
    </source>
</reference>
<gene>
    <name evidence="2" type="ORF">FXN65_12490</name>
</gene>
<protein>
    <submittedName>
        <fullName evidence="2">DUF2063 domain-containing protein</fullName>
    </submittedName>
</protein>
<accession>A0A5J6QNI6</accession>
<evidence type="ECO:0000313" key="3">
    <source>
        <dbReference type="Proteomes" id="UP000327179"/>
    </source>
</evidence>
<dbReference type="Gene3D" id="1.10.150.690">
    <property type="entry name" value="DUF2063"/>
    <property type="match status" value="1"/>
</dbReference>
<evidence type="ECO:0000313" key="2">
    <source>
        <dbReference type="EMBL" id="QEY62851.1"/>
    </source>
</evidence>
<evidence type="ECO:0000259" key="1">
    <source>
        <dbReference type="Pfam" id="PF09836"/>
    </source>
</evidence>
<dbReference type="InterPro" id="IPR018640">
    <property type="entry name" value="DUF2063"/>
</dbReference>
<dbReference type="EMBL" id="CP043311">
    <property type="protein sequence ID" value="QEY62851.1"/>
    <property type="molecule type" value="Genomic_DNA"/>
</dbReference>
<dbReference type="KEGG" id="plal:FXN65_12490"/>
<dbReference type="AlphaFoldDB" id="A0A5J6QNI6"/>
<dbReference type="InterPro" id="IPR044922">
    <property type="entry name" value="DUF2063_N_sf"/>
</dbReference>
<organism evidence="2 3">
    <name type="scientific">Metapseudomonas lalkuanensis</name>
    <dbReference type="NCBI Taxonomy" id="2604832"/>
    <lineage>
        <taxon>Bacteria</taxon>
        <taxon>Pseudomonadati</taxon>
        <taxon>Pseudomonadota</taxon>
        <taxon>Gammaproteobacteria</taxon>
        <taxon>Pseudomonadales</taxon>
        <taxon>Pseudomonadaceae</taxon>
        <taxon>Metapseudomonas</taxon>
    </lineage>
</organism>
<dbReference type="Pfam" id="PF09836">
    <property type="entry name" value="DUF2063"/>
    <property type="match status" value="1"/>
</dbReference>